<keyword evidence="4" id="KW-1185">Reference proteome</keyword>
<feature type="transmembrane region" description="Helical" evidence="1">
    <location>
        <begin position="83"/>
        <end position="101"/>
    </location>
</feature>
<comment type="caution">
    <text evidence="3">The sequence shown here is derived from an EMBL/GenBank/DDBJ whole genome shotgun (WGS) entry which is preliminary data.</text>
</comment>
<dbReference type="InterPro" id="IPR050623">
    <property type="entry name" value="Glucan_succinyl_AcylTrfase"/>
</dbReference>
<keyword evidence="1" id="KW-1133">Transmembrane helix</keyword>
<feature type="domain" description="Acyltransferase 3" evidence="2">
    <location>
        <begin position="9"/>
        <end position="333"/>
    </location>
</feature>
<feature type="transmembrane region" description="Helical" evidence="1">
    <location>
        <begin position="173"/>
        <end position="193"/>
    </location>
</feature>
<gene>
    <name evidence="3" type="ORF">DF182_11035</name>
</gene>
<feature type="transmembrane region" description="Helical" evidence="1">
    <location>
        <begin position="228"/>
        <end position="246"/>
    </location>
</feature>
<accession>A0A365Y3B3</accession>
<sequence>MHTHTCRLAYLDWLRVLAILGVFLFTAARPFTPGIPAPLPDKIDYMLNSSCIPLLFFISGAVSLHMALKRNKTKMVLLWIRRLLIPLITGMLLLLPPLIYLEQTQTGNQQSFWQFYPKAVRMALLPENWHHLWVIFCLAIYMVLMVPLLNWTRTAAARKTQQRLLVLAAGRRVYALLLPIAGLFAASIVLQLPGYATSFLYWWILLLTGFCCMLQPQLMDSLERNRRCSLLLLLIAIITIIILRHFDPQGWIQLMLEPLHAGLWVFVLTGYGKKYLDLEHPLRPYANLFAYPFYMLQQPLIMLISGYVMQWEYPMVMEYIFVVLSTYLIAIVVFNMLIKPFVLTRFFFGIKPGRPPMVTGKVVKVPTPPSDFFY</sequence>
<evidence type="ECO:0000259" key="2">
    <source>
        <dbReference type="Pfam" id="PF01757"/>
    </source>
</evidence>
<dbReference type="InterPro" id="IPR002656">
    <property type="entry name" value="Acyl_transf_3_dom"/>
</dbReference>
<dbReference type="EMBL" id="QFFJ01000001">
    <property type="protein sequence ID" value="RBL93076.1"/>
    <property type="molecule type" value="Genomic_DNA"/>
</dbReference>
<feature type="transmembrane region" description="Helical" evidence="1">
    <location>
        <begin position="288"/>
        <end position="307"/>
    </location>
</feature>
<feature type="transmembrane region" description="Helical" evidence="1">
    <location>
        <begin position="258"/>
        <end position="276"/>
    </location>
</feature>
<protein>
    <recommendedName>
        <fullName evidence="2">Acyltransferase 3 domain-containing protein</fullName>
    </recommendedName>
</protein>
<dbReference type="Pfam" id="PF01757">
    <property type="entry name" value="Acyl_transf_3"/>
    <property type="match status" value="1"/>
</dbReference>
<organism evidence="3 4">
    <name type="scientific">Chitinophaga flava</name>
    <dbReference type="NCBI Taxonomy" id="2259036"/>
    <lineage>
        <taxon>Bacteria</taxon>
        <taxon>Pseudomonadati</taxon>
        <taxon>Bacteroidota</taxon>
        <taxon>Chitinophagia</taxon>
        <taxon>Chitinophagales</taxon>
        <taxon>Chitinophagaceae</taxon>
        <taxon>Chitinophaga</taxon>
    </lineage>
</organism>
<dbReference type="Proteomes" id="UP000253410">
    <property type="component" value="Unassembled WGS sequence"/>
</dbReference>
<feature type="transmembrane region" description="Helical" evidence="1">
    <location>
        <begin position="319"/>
        <end position="338"/>
    </location>
</feature>
<feature type="transmembrane region" description="Helical" evidence="1">
    <location>
        <begin position="12"/>
        <end position="31"/>
    </location>
</feature>
<proteinExistence type="predicted"/>
<dbReference type="PANTHER" id="PTHR36927">
    <property type="entry name" value="BLR4337 PROTEIN"/>
    <property type="match status" value="1"/>
</dbReference>
<evidence type="ECO:0000256" key="1">
    <source>
        <dbReference type="SAM" id="Phobius"/>
    </source>
</evidence>
<feature type="transmembrane region" description="Helical" evidence="1">
    <location>
        <begin position="199"/>
        <end position="216"/>
    </location>
</feature>
<evidence type="ECO:0000313" key="4">
    <source>
        <dbReference type="Proteomes" id="UP000253410"/>
    </source>
</evidence>
<evidence type="ECO:0000313" key="3">
    <source>
        <dbReference type="EMBL" id="RBL93076.1"/>
    </source>
</evidence>
<dbReference type="RefSeq" id="WP_113615672.1">
    <property type="nucleotide sequence ID" value="NZ_QFFJ01000001.1"/>
</dbReference>
<dbReference type="OrthoDB" id="9809782at2"/>
<keyword evidence="1" id="KW-0472">Membrane</keyword>
<feature type="transmembrane region" description="Helical" evidence="1">
    <location>
        <begin position="132"/>
        <end position="152"/>
    </location>
</feature>
<dbReference type="GO" id="GO:0016747">
    <property type="term" value="F:acyltransferase activity, transferring groups other than amino-acyl groups"/>
    <property type="evidence" value="ECO:0007669"/>
    <property type="project" value="InterPro"/>
</dbReference>
<keyword evidence="1" id="KW-0812">Transmembrane</keyword>
<reference evidence="3 4" key="1">
    <citation type="submission" date="2018-05" db="EMBL/GenBank/DDBJ databases">
        <title>Chitinophaga sp. K3CV102501T nov., isolated from isolated from a monsoon evergreen broad-leaved forest soil.</title>
        <authorList>
            <person name="Lv Y."/>
        </authorList>
    </citation>
    <scope>NUCLEOTIDE SEQUENCE [LARGE SCALE GENOMIC DNA]</scope>
    <source>
        <strain evidence="3 4">GDMCC 1.1325</strain>
    </source>
</reference>
<name>A0A365Y3B3_9BACT</name>
<feature type="transmembrane region" description="Helical" evidence="1">
    <location>
        <begin position="43"/>
        <end position="62"/>
    </location>
</feature>
<dbReference type="AlphaFoldDB" id="A0A365Y3B3"/>
<dbReference type="PANTHER" id="PTHR36927:SF3">
    <property type="entry name" value="GLUCANS BIOSYNTHESIS PROTEIN C"/>
    <property type="match status" value="1"/>
</dbReference>